<dbReference type="PANTHER" id="PTHR33969">
    <property type="entry name" value="SEGREGATION AND CONDENSATION PROTEIN A"/>
    <property type="match status" value="1"/>
</dbReference>
<keyword evidence="3" id="KW-0131">Cell cycle</keyword>
<dbReference type="Pfam" id="PF02616">
    <property type="entry name" value="SMC_ScpA"/>
    <property type="match status" value="1"/>
</dbReference>
<dbReference type="InterPro" id="IPR003768">
    <property type="entry name" value="ScpA"/>
</dbReference>
<accession>V5RJ53</accession>
<dbReference type="AlphaFoldDB" id="V5RJ53"/>
<comment type="function">
    <text evidence="3">Participates in chromosomal partition during cell division. May act via the formation of a condensin-like complex containing Smc and ScpB that pull DNA away from mid-cell into both cell halves.</text>
</comment>
<dbReference type="eggNOG" id="COG1354">
    <property type="taxonomic scope" value="Bacteria"/>
</dbReference>
<keyword evidence="1 3" id="KW-0159">Chromosome partition</keyword>
<dbReference type="GO" id="GO:0005737">
    <property type="term" value="C:cytoplasm"/>
    <property type="evidence" value="ECO:0007669"/>
    <property type="project" value="UniProtKB-SubCell"/>
</dbReference>
<dbReference type="Proteomes" id="UP000018550">
    <property type="component" value="Chromosome"/>
</dbReference>
<dbReference type="Gene3D" id="6.10.250.2410">
    <property type="match status" value="1"/>
</dbReference>
<reference evidence="4 5" key="1">
    <citation type="journal article" date="2014" name="Genome Announc.">
        <title>Complete Genome Sequence of Spiroplasma apis B31T (ATCC 33834), a Bacterium Associated with May Disease of Honeybees (Apis mellifera).</title>
        <authorList>
            <person name="Ku C."/>
            <person name="Lo W.S."/>
            <person name="Chen L.L."/>
            <person name="Kuo C.H."/>
        </authorList>
    </citation>
    <scope>NUCLEOTIDE SEQUENCE [LARGE SCALE GENOMIC DNA]</scope>
    <source>
        <strain evidence="4">B31</strain>
    </source>
</reference>
<dbReference type="RefSeq" id="WP_023789065.1">
    <property type="nucleotide sequence ID" value="NC_022998.1"/>
</dbReference>
<gene>
    <name evidence="3 4" type="primary">scpA</name>
    <name evidence="4" type="ORF">SAPIS_v1c02850</name>
</gene>
<dbReference type="PATRIC" id="fig|1276258.3.peg.280"/>
<dbReference type="PANTHER" id="PTHR33969:SF2">
    <property type="entry name" value="SEGREGATION AND CONDENSATION PROTEIN A"/>
    <property type="match status" value="1"/>
</dbReference>
<dbReference type="GO" id="GO:0006260">
    <property type="term" value="P:DNA replication"/>
    <property type="evidence" value="ECO:0007669"/>
    <property type="project" value="UniProtKB-UniRule"/>
</dbReference>
<evidence type="ECO:0000256" key="1">
    <source>
        <dbReference type="ARBA" id="ARBA00022829"/>
    </source>
</evidence>
<dbReference type="GO" id="GO:0007059">
    <property type="term" value="P:chromosome segregation"/>
    <property type="evidence" value="ECO:0007669"/>
    <property type="project" value="UniProtKB-UniRule"/>
</dbReference>
<dbReference type="HOGENOM" id="CLU_038686_3_1_14"/>
<name>V5RJ53_SPIAP</name>
<dbReference type="KEGG" id="sapi:SAPIS_v1c02850"/>
<organism evidence="4 5">
    <name type="scientific">Spiroplasma apis B31</name>
    <dbReference type="NCBI Taxonomy" id="1276258"/>
    <lineage>
        <taxon>Bacteria</taxon>
        <taxon>Bacillati</taxon>
        <taxon>Mycoplasmatota</taxon>
        <taxon>Mollicutes</taxon>
        <taxon>Entomoplasmatales</taxon>
        <taxon>Spiroplasmataceae</taxon>
        <taxon>Spiroplasma</taxon>
    </lineage>
</organism>
<evidence type="ECO:0000313" key="5">
    <source>
        <dbReference type="Proteomes" id="UP000018550"/>
    </source>
</evidence>
<comment type="subcellular location">
    <subcellularLocation>
        <location evidence="3">Cytoplasm</location>
    </subcellularLocation>
    <text evidence="3">Associated with two foci at the outer edges of the nucleoid region in young cells, and at four foci within both cell halves in older cells.</text>
</comment>
<comment type="subunit">
    <text evidence="3">Component of a cohesin-like complex composed of ScpA, ScpB and the Smc homodimer, in which ScpA and ScpB bind to the head domain of Smc. The presence of the three proteins is required for the association of the complex with DNA.</text>
</comment>
<comment type="similarity">
    <text evidence="3">Belongs to the ScpA family.</text>
</comment>
<keyword evidence="3" id="KW-0132">Cell division</keyword>
<dbReference type="STRING" id="1276258.SAPIS_v1c02850"/>
<keyword evidence="5" id="KW-1185">Reference proteome</keyword>
<dbReference type="EMBL" id="CP006682">
    <property type="protein sequence ID" value="AHB36131.1"/>
    <property type="molecule type" value="Genomic_DNA"/>
</dbReference>
<evidence type="ECO:0000256" key="3">
    <source>
        <dbReference type="HAMAP-Rule" id="MF_01805"/>
    </source>
</evidence>
<dbReference type="HAMAP" id="MF_01805">
    <property type="entry name" value="ScpA"/>
    <property type="match status" value="1"/>
</dbReference>
<keyword evidence="3" id="KW-0963">Cytoplasm</keyword>
<proteinExistence type="inferred from homology"/>
<evidence type="ECO:0000256" key="2">
    <source>
        <dbReference type="ARBA" id="ARBA00044777"/>
    </source>
</evidence>
<sequence>MERWQSLNLNNFNGPLDLLLHMIKEKQLNIMDINLLELSNQYIKYIQKCEELDIEVASEYLVMAAYLIELKSKLLIPKEVVEVDSDYEENQRQELLSRLMEYHKIKEVTSFFKEQQEDSLKVYSKPKSVFKITKIDDDNLPLAPNNIDIDKFAKIFLKAIEKKQSTVMETNTLTNVDVSPEEIAVEIRNFLEKNRIKKIKLSDLIEEKHFTLRMLVATFLAVLDLASKKIIYIYQEVDDVIIDYLVSERE</sequence>
<evidence type="ECO:0000313" key="4">
    <source>
        <dbReference type="EMBL" id="AHB36131.1"/>
    </source>
</evidence>
<dbReference type="GO" id="GO:0051301">
    <property type="term" value="P:cell division"/>
    <property type="evidence" value="ECO:0007669"/>
    <property type="project" value="UniProtKB-KW"/>
</dbReference>
<protein>
    <recommendedName>
        <fullName evidence="2 3">Segregation and condensation protein A</fullName>
    </recommendedName>
</protein>
<dbReference type="OrthoDB" id="9811016at2"/>